<reference evidence="3" key="1">
    <citation type="journal article" date="2019" name="Int. J. Syst. Evol. Microbiol.">
        <title>The Global Catalogue of Microorganisms (GCM) 10K type strain sequencing project: providing services to taxonomists for standard genome sequencing and annotation.</title>
        <authorList>
            <consortium name="The Broad Institute Genomics Platform"/>
            <consortium name="The Broad Institute Genome Sequencing Center for Infectious Disease"/>
            <person name="Wu L."/>
            <person name="Ma J."/>
        </authorList>
    </citation>
    <scope>NUCLEOTIDE SEQUENCE [LARGE SCALE GENOMIC DNA]</scope>
    <source>
        <strain evidence="3">JCM 11882</strain>
    </source>
</reference>
<feature type="transmembrane region" description="Helical" evidence="1">
    <location>
        <begin position="158"/>
        <end position="182"/>
    </location>
</feature>
<feature type="transmembrane region" description="Helical" evidence="1">
    <location>
        <begin position="498"/>
        <end position="518"/>
    </location>
</feature>
<organism evidence="2 3">
    <name type="scientific">Dietzia aurantiaca</name>
    <dbReference type="NCBI Taxonomy" id="983873"/>
    <lineage>
        <taxon>Bacteria</taxon>
        <taxon>Bacillati</taxon>
        <taxon>Actinomycetota</taxon>
        <taxon>Actinomycetes</taxon>
        <taxon>Mycobacteriales</taxon>
        <taxon>Dietziaceae</taxon>
        <taxon>Dietzia</taxon>
    </lineage>
</organism>
<proteinExistence type="predicted"/>
<feature type="transmembrane region" description="Helical" evidence="1">
    <location>
        <begin position="454"/>
        <end position="472"/>
    </location>
</feature>
<feature type="transmembrane region" description="Helical" evidence="1">
    <location>
        <begin position="189"/>
        <end position="207"/>
    </location>
</feature>
<keyword evidence="1" id="KW-1133">Transmembrane helix</keyword>
<feature type="transmembrane region" description="Helical" evidence="1">
    <location>
        <begin position="428"/>
        <end position="447"/>
    </location>
</feature>
<sequence length="526" mass="53685">MTSPLTGTGLLARIALRTGWRPAAAWVIGLAVLFLATGVSIVSLYDTPAKLATYSASLGDTMVMLTGRVAGLDTLGGIVMNEFASLVSFGIPIMAIALTVGVTRREEESGRSELMLSARVARLAPVTAALVVVVGIFVLLGLALWAATFALDIDRAGAVLYVASIAATGWVYAAGTAVLAQVFAHSRTVWAVGLAIAGLTLGTRGIGDTRGTALSWVSPLGWHTLVRPFGDPSVGPLLLSVAVAAALGALAMWLAGRRDIGEGMIPTGSGPAHASRWHASRTGAAVHQHLGALISWTIGVVALMGLYGILMTVVVEALESNPDLAVFLGGSGAVVDSVVQMLVAFTGFLGAGFVLQTLGGLRGEETSARLEVELAGERTRLSWLAGHAVVAAVGATMVVAAGSLAFAATTAAALDDPGLFSSIVGAGLWQLPAVLAFAALSVGLFGLAPRLQTLAWVAFVVAVVVTFMGPTLRLTDAQMRFSPFGAVGTPPAGPVDTAGVVVLLAVTAVLVTAGLVGFRRRDVPRT</sequence>
<feature type="transmembrane region" description="Helical" evidence="1">
    <location>
        <begin position="234"/>
        <end position="255"/>
    </location>
</feature>
<dbReference type="RefSeq" id="WP_344989785.1">
    <property type="nucleotide sequence ID" value="NZ_BAABCD010000008.1"/>
</dbReference>
<feature type="transmembrane region" description="Helical" evidence="1">
    <location>
        <begin position="338"/>
        <end position="361"/>
    </location>
</feature>
<evidence type="ECO:0000256" key="1">
    <source>
        <dbReference type="SAM" id="Phobius"/>
    </source>
</evidence>
<dbReference type="Proteomes" id="UP001595836">
    <property type="component" value="Unassembled WGS sequence"/>
</dbReference>
<comment type="caution">
    <text evidence="2">The sequence shown here is derived from an EMBL/GenBank/DDBJ whole genome shotgun (WGS) entry which is preliminary data.</text>
</comment>
<gene>
    <name evidence="2" type="ORF">ACFO7U_11205</name>
</gene>
<feature type="transmembrane region" description="Helical" evidence="1">
    <location>
        <begin position="290"/>
        <end position="318"/>
    </location>
</feature>
<dbReference type="EMBL" id="JBHSHP010000023">
    <property type="protein sequence ID" value="MFC4755342.1"/>
    <property type="molecule type" value="Genomic_DNA"/>
</dbReference>
<evidence type="ECO:0000313" key="2">
    <source>
        <dbReference type="EMBL" id="MFC4755342.1"/>
    </source>
</evidence>
<feature type="transmembrane region" description="Helical" evidence="1">
    <location>
        <begin position="23"/>
        <end position="45"/>
    </location>
</feature>
<keyword evidence="1" id="KW-0812">Transmembrane</keyword>
<accession>A0ABV9PQE6</accession>
<keyword evidence="1" id="KW-0472">Membrane</keyword>
<keyword evidence="3" id="KW-1185">Reference proteome</keyword>
<evidence type="ECO:0000313" key="3">
    <source>
        <dbReference type="Proteomes" id="UP001595836"/>
    </source>
</evidence>
<feature type="transmembrane region" description="Helical" evidence="1">
    <location>
        <begin position="381"/>
        <end position="408"/>
    </location>
</feature>
<feature type="transmembrane region" description="Helical" evidence="1">
    <location>
        <begin position="123"/>
        <end position="146"/>
    </location>
</feature>
<protein>
    <submittedName>
        <fullName evidence="2">ABC transporter permease</fullName>
    </submittedName>
</protein>
<feature type="transmembrane region" description="Helical" evidence="1">
    <location>
        <begin position="83"/>
        <end position="102"/>
    </location>
</feature>
<name>A0ABV9PQE6_9ACTN</name>